<comment type="caution">
    <text evidence="1">The sequence shown here is derived from an EMBL/GenBank/DDBJ whole genome shotgun (WGS) entry which is preliminary data.</text>
</comment>
<evidence type="ECO:0000313" key="1">
    <source>
        <dbReference type="EMBL" id="KAJ4360774.1"/>
    </source>
</evidence>
<evidence type="ECO:0000313" key="2">
    <source>
        <dbReference type="Proteomes" id="UP001140513"/>
    </source>
</evidence>
<dbReference type="AlphaFoldDB" id="A0A9W8XW31"/>
<dbReference type="Proteomes" id="UP001140513">
    <property type="component" value="Unassembled WGS sequence"/>
</dbReference>
<dbReference type="EMBL" id="JAPEUX010000001">
    <property type="protein sequence ID" value="KAJ4360774.1"/>
    <property type="molecule type" value="Genomic_DNA"/>
</dbReference>
<dbReference type="GeneID" id="80904871"/>
<reference evidence="1" key="1">
    <citation type="submission" date="2022-10" db="EMBL/GenBank/DDBJ databases">
        <title>Tapping the CABI collections for fungal endophytes: first genome assemblies for Collariella, Neodidymelliopsis, Ascochyta clinopodiicola, Didymella pomorum, Didymosphaeria variabile, Neocosmospora piperis and Neocucurbitaria cava.</title>
        <authorList>
            <person name="Hill R."/>
        </authorList>
    </citation>
    <scope>NUCLEOTIDE SEQUENCE</scope>
    <source>
        <strain evidence="1">IMI 356815</strain>
    </source>
</reference>
<keyword evidence="2" id="KW-1185">Reference proteome</keyword>
<dbReference type="RefSeq" id="XP_056076976.1">
    <property type="nucleotide sequence ID" value="XM_056210154.1"/>
</dbReference>
<organism evidence="1 2">
    <name type="scientific">Didymosphaeria variabile</name>
    <dbReference type="NCBI Taxonomy" id="1932322"/>
    <lineage>
        <taxon>Eukaryota</taxon>
        <taxon>Fungi</taxon>
        <taxon>Dikarya</taxon>
        <taxon>Ascomycota</taxon>
        <taxon>Pezizomycotina</taxon>
        <taxon>Dothideomycetes</taxon>
        <taxon>Pleosporomycetidae</taxon>
        <taxon>Pleosporales</taxon>
        <taxon>Massarineae</taxon>
        <taxon>Didymosphaeriaceae</taxon>
        <taxon>Didymosphaeria</taxon>
    </lineage>
</organism>
<name>A0A9W8XW31_9PLEO</name>
<sequence>MSSVPRSSEAPQTQRLPFRLLDLPRDIRLNIYDELFQATARYLLQSNTRKSRAKNSSFDSIWCLDYDFETHGGLLCASKFFSQEVDAHLRVWRRTLAFVLYVGTDIQSWDTYTRLKDVLMVLGDVDQELRGERVTAALRAGARHEDLIATVNRRVTVRMADRILPNLSLKVRRKYVKELLDVYLSRAPVQHRTGISHLLASTLRLPKLLSTSFSGLSALRSASNCLAPSVIEGCIVGPPCVDLQFLFAIGKVDHAVKHLFEIGVSGPPGYPPRTLLAAVEKLVEDGMNIRLACVGRNANHVDEILGHEPLQGYKLLCIQVFPTPNGRGVNVQVVTASSMTVAMIESWHNNE</sequence>
<proteinExistence type="predicted"/>
<accession>A0A9W8XW31</accession>
<dbReference type="OrthoDB" id="10662463at2759"/>
<gene>
    <name evidence="1" type="ORF">N0V89_001341</name>
</gene>
<protein>
    <submittedName>
        <fullName evidence="1">Uncharacterized protein</fullName>
    </submittedName>
</protein>